<dbReference type="GeneID" id="94833563"/>
<evidence type="ECO:0000259" key="2">
    <source>
        <dbReference type="PROSITE" id="PS50090"/>
    </source>
</evidence>
<dbReference type="InterPro" id="IPR050560">
    <property type="entry name" value="MYB_TF"/>
</dbReference>
<dbReference type="OrthoDB" id="2143914at2759"/>
<keyword evidence="5" id="KW-1185">Reference proteome</keyword>
<dbReference type="EMBL" id="MLAK01000510">
    <property type="protein sequence ID" value="OHT13496.1"/>
    <property type="molecule type" value="Genomic_DNA"/>
</dbReference>
<dbReference type="InterPro" id="IPR009057">
    <property type="entry name" value="Homeodomain-like_sf"/>
</dbReference>
<dbReference type="AlphaFoldDB" id="A0A1J4KRD7"/>
<evidence type="ECO:0000313" key="5">
    <source>
        <dbReference type="Proteomes" id="UP000179807"/>
    </source>
</evidence>
<reference evidence="4" key="1">
    <citation type="submission" date="2016-10" db="EMBL/GenBank/DDBJ databases">
        <authorList>
            <person name="Benchimol M."/>
            <person name="Almeida L.G."/>
            <person name="Vasconcelos A.T."/>
            <person name="Perreira-Neves A."/>
            <person name="Rosa I.A."/>
            <person name="Tasca T."/>
            <person name="Bogo M.R."/>
            <person name="de Souza W."/>
        </authorList>
    </citation>
    <scope>NUCLEOTIDE SEQUENCE [LARGE SCALE GENOMIC DNA]</scope>
    <source>
        <strain evidence="4">K</strain>
    </source>
</reference>
<dbReference type="GO" id="GO:0000978">
    <property type="term" value="F:RNA polymerase II cis-regulatory region sequence-specific DNA binding"/>
    <property type="evidence" value="ECO:0007669"/>
    <property type="project" value="TreeGrafter"/>
</dbReference>
<dbReference type="Pfam" id="PF00249">
    <property type="entry name" value="Myb_DNA-binding"/>
    <property type="match status" value="2"/>
</dbReference>
<dbReference type="SMART" id="SM00717">
    <property type="entry name" value="SANT"/>
    <property type="match status" value="2"/>
</dbReference>
<feature type="domain" description="Myb-like" evidence="2">
    <location>
        <begin position="41"/>
        <end position="85"/>
    </location>
</feature>
<dbReference type="InterPro" id="IPR001005">
    <property type="entry name" value="SANT/Myb"/>
</dbReference>
<evidence type="ECO:0000313" key="4">
    <source>
        <dbReference type="EMBL" id="OHT13496.1"/>
    </source>
</evidence>
<feature type="region of interest" description="Disordered" evidence="1">
    <location>
        <begin position="189"/>
        <end position="217"/>
    </location>
</feature>
<dbReference type="VEuPathDB" id="TrichDB:TRFO_16238"/>
<dbReference type="GO" id="GO:0005634">
    <property type="term" value="C:nucleus"/>
    <property type="evidence" value="ECO:0007669"/>
    <property type="project" value="TreeGrafter"/>
</dbReference>
<dbReference type="RefSeq" id="XP_068366632.1">
    <property type="nucleotide sequence ID" value="XM_068498859.1"/>
</dbReference>
<feature type="domain" description="HTH myb-type" evidence="3">
    <location>
        <begin position="41"/>
        <end position="89"/>
    </location>
</feature>
<proteinExistence type="predicted"/>
<dbReference type="PANTHER" id="PTHR45614:SF253">
    <property type="entry name" value="CHROMOSOME UNDETERMINED SCAFFOLD_38, WHOLE GENOME SHOTGUN SEQUENCE"/>
    <property type="match status" value="1"/>
</dbReference>
<name>A0A1J4KRD7_9EUKA</name>
<dbReference type="PANTHER" id="PTHR45614">
    <property type="entry name" value="MYB PROTEIN-RELATED"/>
    <property type="match status" value="1"/>
</dbReference>
<accession>A0A1J4KRD7</accession>
<organism evidence="4 5">
    <name type="scientific">Tritrichomonas foetus</name>
    <dbReference type="NCBI Taxonomy" id="1144522"/>
    <lineage>
        <taxon>Eukaryota</taxon>
        <taxon>Metamonada</taxon>
        <taxon>Parabasalia</taxon>
        <taxon>Tritrichomonadida</taxon>
        <taxon>Tritrichomonadidae</taxon>
        <taxon>Tritrichomonas</taxon>
    </lineage>
</organism>
<gene>
    <name evidence="4" type="ORF">TRFO_16238</name>
</gene>
<dbReference type="CDD" id="cd00167">
    <property type="entry name" value="SANT"/>
    <property type="match status" value="2"/>
</dbReference>
<dbReference type="SUPFAM" id="SSF46689">
    <property type="entry name" value="Homeodomain-like"/>
    <property type="match status" value="1"/>
</dbReference>
<evidence type="ECO:0000256" key="1">
    <source>
        <dbReference type="SAM" id="MobiDB-lite"/>
    </source>
</evidence>
<dbReference type="PROSITE" id="PS50090">
    <property type="entry name" value="MYB_LIKE"/>
    <property type="match status" value="2"/>
</dbReference>
<comment type="caution">
    <text evidence="4">The sequence shown here is derived from an EMBL/GenBank/DDBJ whole genome shotgun (WGS) entry which is preliminary data.</text>
</comment>
<sequence length="250" mass="29507">MNPQAQNQGCQNQGDKYLHFYSLNNPVNQFPQKKHQSFHHKFSEEEDFRLRNLVTCFGAKKWVRIASMMPGRTARQCRDRYSNYLAPGFIQSEWSIEEDDLLLNKYLEYGSQWTRIREFFPNRTANSIKNRWNYSVSRRLDCSQTSSYSSYMTSQQSTSDSDVYSSAESDVNSILNSPILNEMLQEFDEENNQKKETETEVDSAKSNSNYYENDQDEDEFPYNDILTYDDAFSINSPYEKSIYEMIDIFD</sequence>
<dbReference type="PROSITE" id="PS51294">
    <property type="entry name" value="HTH_MYB"/>
    <property type="match status" value="2"/>
</dbReference>
<feature type="domain" description="HTH myb-type" evidence="3">
    <location>
        <begin position="94"/>
        <end position="140"/>
    </location>
</feature>
<evidence type="ECO:0000259" key="3">
    <source>
        <dbReference type="PROSITE" id="PS51294"/>
    </source>
</evidence>
<protein>
    <submittedName>
        <fullName evidence="4">Myb-like DNA-binding domain containing protein</fullName>
    </submittedName>
</protein>
<dbReference type="Gene3D" id="1.10.10.60">
    <property type="entry name" value="Homeodomain-like"/>
    <property type="match status" value="2"/>
</dbReference>
<dbReference type="GO" id="GO:0000981">
    <property type="term" value="F:DNA-binding transcription factor activity, RNA polymerase II-specific"/>
    <property type="evidence" value="ECO:0007669"/>
    <property type="project" value="TreeGrafter"/>
</dbReference>
<feature type="domain" description="Myb-like" evidence="2">
    <location>
        <begin position="86"/>
        <end position="136"/>
    </location>
</feature>
<dbReference type="InterPro" id="IPR017930">
    <property type="entry name" value="Myb_dom"/>
</dbReference>
<dbReference type="Proteomes" id="UP000179807">
    <property type="component" value="Unassembled WGS sequence"/>
</dbReference>